<dbReference type="PROSITE" id="PS50035">
    <property type="entry name" value="PLD"/>
    <property type="match status" value="2"/>
</dbReference>
<dbReference type="SUPFAM" id="SSF56024">
    <property type="entry name" value="Phospholipase D/nuclease"/>
    <property type="match status" value="2"/>
</dbReference>
<dbReference type="PANTHER" id="PTHR21248">
    <property type="entry name" value="CARDIOLIPIN SYNTHASE"/>
    <property type="match status" value="1"/>
</dbReference>
<keyword evidence="5 9" id="KW-0443">Lipid metabolism</keyword>
<evidence type="ECO:0000256" key="7">
    <source>
        <dbReference type="ARBA" id="ARBA00023209"/>
    </source>
</evidence>
<evidence type="ECO:0000256" key="3">
    <source>
        <dbReference type="ARBA" id="ARBA00022679"/>
    </source>
</evidence>
<dbReference type="Proteomes" id="UP001165541">
    <property type="component" value="Unassembled WGS sequence"/>
</dbReference>
<evidence type="ECO:0000313" key="13">
    <source>
        <dbReference type="Proteomes" id="UP001165541"/>
    </source>
</evidence>
<feature type="region of interest" description="Disordered" evidence="10">
    <location>
        <begin position="393"/>
        <end position="422"/>
    </location>
</feature>
<comment type="similarity">
    <text evidence="9">Belongs to the phospholipase D family. Cardiolipin synthase subfamily. ClsB sub-subfamily.</text>
</comment>
<organism evidence="12 13">
    <name type="scientific">Caldimonas mangrovi</name>
    <dbReference type="NCBI Taxonomy" id="2944811"/>
    <lineage>
        <taxon>Bacteria</taxon>
        <taxon>Pseudomonadati</taxon>
        <taxon>Pseudomonadota</taxon>
        <taxon>Betaproteobacteria</taxon>
        <taxon>Burkholderiales</taxon>
        <taxon>Sphaerotilaceae</taxon>
        <taxon>Caldimonas</taxon>
    </lineage>
</organism>
<evidence type="ECO:0000313" key="12">
    <source>
        <dbReference type="EMBL" id="MCM5679730.1"/>
    </source>
</evidence>
<evidence type="ECO:0000256" key="4">
    <source>
        <dbReference type="ARBA" id="ARBA00022737"/>
    </source>
</evidence>
<reference evidence="12" key="1">
    <citation type="submission" date="2022-05" db="EMBL/GenBank/DDBJ databases">
        <title>Schlegelella sp. nov., isolated from mangrove soil.</title>
        <authorList>
            <person name="Liu Y."/>
            <person name="Ge X."/>
            <person name="Liu W."/>
        </authorList>
    </citation>
    <scope>NUCLEOTIDE SEQUENCE</scope>
    <source>
        <strain evidence="12">S2-27</strain>
    </source>
</reference>
<feature type="domain" description="PLD phosphodiesterase" evidence="11">
    <location>
        <begin position="290"/>
        <end position="317"/>
    </location>
</feature>
<dbReference type="InterPro" id="IPR001736">
    <property type="entry name" value="PLipase_D/transphosphatidylase"/>
</dbReference>
<evidence type="ECO:0000256" key="8">
    <source>
        <dbReference type="ARBA" id="ARBA00023264"/>
    </source>
</evidence>
<name>A0ABT0YLX5_9BURK</name>
<sequence length="422" mass="47795">MNHDETHGWKSGHRLRLLENGEEFFPRVFEAIRAARREVLLETFILFDDKVGRELRETLIAAAQRGVRVSVTVDGYGSPDLGDDFVGGMTAAGVRFLVFDPKPRLLGMRTNLFRRLHRKLIVVDERSAFVGGINFSVEHLFEFGPAAKQDYAVELEGPVVQDIHRFMLDSMGLAPLAPRRLRLVRSAEGSDEGLGGAQVRFVTRDNDEHHTDIEQQYLFALRSARRQVVIANAYFFPGYRVLREIRRAARRGVDVRLVLQGEPDMAIAQMAGRVLYDFLLRDGVRVYEYCRRPLHAKVAVVDDEWATVGSSNLDPLSLSLNLEANVVVRDPYFAHQLRCKLAELIHQHCREMGPEHRPRPRWWQLSFGTLIFHVLRRFPAWAGWLPAHTPKLSAVPPPAQAAAETADQRPSETPTLTATKGA</sequence>
<evidence type="ECO:0000256" key="10">
    <source>
        <dbReference type="SAM" id="MobiDB-lite"/>
    </source>
</evidence>
<keyword evidence="6 9" id="KW-0472">Membrane</keyword>
<keyword evidence="4" id="KW-0677">Repeat</keyword>
<dbReference type="NCBIfam" id="NF008427">
    <property type="entry name" value="PRK11263.1"/>
    <property type="match status" value="1"/>
</dbReference>
<dbReference type="EMBL" id="JAMKFE010000004">
    <property type="protein sequence ID" value="MCM5679730.1"/>
    <property type="molecule type" value="Genomic_DNA"/>
</dbReference>
<feature type="active site" evidence="9">
    <location>
        <position position="117"/>
    </location>
</feature>
<feature type="active site" evidence="9">
    <location>
        <position position="119"/>
    </location>
</feature>
<evidence type="ECO:0000256" key="9">
    <source>
        <dbReference type="HAMAP-Rule" id="MF_01917"/>
    </source>
</evidence>
<keyword evidence="3 9" id="KW-0808">Transferase</keyword>
<evidence type="ECO:0000256" key="6">
    <source>
        <dbReference type="ARBA" id="ARBA00023136"/>
    </source>
</evidence>
<feature type="compositionally biased region" description="Polar residues" evidence="10">
    <location>
        <begin position="411"/>
        <end position="422"/>
    </location>
</feature>
<comment type="catalytic activity">
    <reaction evidence="9">
        <text>2 a 1,2-diacyl-sn-glycero-3-phospho-(1'-sn-glycerol) = a cardiolipin + glycerol</text>
        <dbReference type="Rhea" id="RHEA:31451"/>
        <dbReference type="ChEBI" id="CHEBI:17754"/>
        <dbReference type="ChEBI" id="CHEBI:62237"/>
        <dbReference type="ChEBI" id="CHEBI:64716"/>
    </reaction>
</comment>
<feature type="active site" evidence="9">
    <location>
        <position position="302"/>
    </location>
</feature>
<keyword evidence="1 9" id="KW-1003">Cell membrane</keyword>
<comment type="caution">
    <text evidence="12">The sequence shown here is derived from an EMBL/GenBank/DDBJ whole genome shotgun (WGS) entry which is preliminary data.</text>
</comment>
<keyword evidence="13" id="KW-1185">Reference proteome</keyword>
<accession>A0ABT0YLX5</accession>
<comment type="function">
    <text evidence="9">Catalyzes the phosphatidyl group transfer from one phosphatidylglycerol molecule to another to form cardiolipin (CL) (diphosphatidylglycerol) and glycerol.</text>
</comment>
<feature type="active site" evidence="9">
    <location>
        <position position="124"/>
    </location>
</feature>
<comment type="subcellular location">
    <subcellularLocation>
        <location evidence="9">Cell membrane</location>
        <topology evidence="9">Peripheral membrane protein</topology>
    </subcellularLocation>
</comment>
<dbReference type="CDD" id="cd09110">
    <property type="entry name" value="PLDc_CLS_1"/>
    <property type="match status" value="1"/>
</dbReference>
<dbReference type="HAMAP" id="MF_01917">
    <property type="entry name" value="Cardiolipin_synth_ClsB"/>
    <property type="match status" value="1"/>
</dbReference>
<evidence type="ECO:0000256" key="2">
    <source>
        <dbReference type="ARBA" id="ARBA00022516"/>
    </source>
</evidence>
<protein>
    <recommendedName>
        <fullName evidence="9">Cardiolipin synthase B</fullName>
        <shortName evidence="9">CL synthase</shortName>
        <ecNumber evidence="9">2.7.8.-</ecNumber>
    </recommendedName>
</protein>
<feature type="active site" evidence="9">
    <location>
        <position position="295"/>
    </location>
</feature>
<dbReference type="CDD" id="cd09159">
    <property type="entry name" value="PLDc_ybhO_like_2"/>
    <property type="match status" value="1"/>
</dbReference>
<evidence type="ECO:0000256" key="1">
    <source>
        <dbReference type="ARBA" id="ARBA00022475"/>
    </source>
</evidence>
<evidence type="ECO:0000256" key="5">
    <source>
        <dbReference type="ARBA" id="ARBA00023098"/>
    </source>
</evidence>
<dbReference type="EC" id="2.7.8.-" evidence="9"/>
<feature type="domain" description="PLD phosphodiesterase" evidence="11">
    <location>
        <begin position="112"/>
        <end position="139"/>
    </location>
</feature>
<dbReference type="GO" id="GO:0016740">
    <property type="term" value="F:transferase activity"/>
    <property type="evidence" value="ECO:0007669"/>
    <property type="project" value="UniProtKB-KW"/>
</dbReference>
<dbReference type="Gene3D" id="3.30.870.10">
    <property type="entry name" value="Endonuclease Chain A"/>
    <property type="match status" value="2"/>
</dbReference>
<dbReference type="PANTHER" id="PTHR21248:SF23">
    <property type="entry name" value="CARDIOLIPIN SYNTHASE B"/>
    <property type="match status" value="1"/>
</dbReference>
<dbReference type="RefSeq" id="WP_251777928.1">
    <property type="nucleotide sequence ID" value="NZ_JAMKFE010000004.1"/>
</dbReference>
<keyword evidence="7 9" id="KW-0594">Phospholipid biosynthesis</keyword>
<evidence type="ECO:0000259" key="11">
    <source>
        <dbReference type="PROSITE" id="PS50035"/>
    </source>
</evidence>
<dbReference type="SMART" id="SM00155">
    <property type="entry name" value="PLDc"/>
    <property type="match status" value="2"/>
</dbReference>
<proteinExistence type="inferred from homology"/>
<dbReference type="Pfam" id="PF13091">
    <property type="entry name" value="PLDc_2"/>
    <property type="match status" value="2"/>
</dbReference>
<feature type="active site" evidence="9">
    <location>
        <position position="297"/>
    </location>
</feature>
<keyword evidence="8 9" id="KW-1208">Phospholipid metabolism</keyword>
<dbReference type="InterPro" id="IPR030872">
    <property type="entry name" value="Cardiolipin_synth_ClsB"/>
</dbReference>
<dbReference type="InterPro" id="IPR025202">
    <property type="entry name" value="PLD-like_dom"/>
</dbReference>
<gene>
    <name evidence="9 12" type="primary">clsB</name>
    <name evidence="12" type="ORF">M8A51_09300</name>
</gene>
<keyword evidence="2 9" id="KW-0444">Lipid biosynthesis</keyword>